<organism evidence="17 18">
    <name type="scientific">Crystallibacter crystallopoietes</name>
    <dbReference type="NCBI Taxonomy" id="37928"/>
    <lineage>
        <taxon>Bacteria</taxon>
        <taxon>Bacillati</taxon>
        <taxon>Actinomycetota</taxon>
        <taxon>Actinomycetes</taxon>
        <taxon>Micrococcales</taxon>
        <taxon>Micrococcaceae</taxon>
        <taxon>Crystallibacter</taxon>
    </lineage>
</organism>
<comment type="pathway">
    <text evidence="1 14">Cofactor biosynthesis; adenosylcobalamin biosynthesis; adenosylcobalamin from cob(II)yrinate a,c-diamide: step 2/7.</text>
</comment>
<proteinExistence type="inferred from homology"/>
<keyword evidence="8 14" id="KW-0067">ATP-binding</keyword>
<keyword evidence="5 14" id="KW-0169">Cobalamin biosynthesis</keyword>
<evidence type="ECO:0000256" key="1">
    <source>
        <dbReference type="ARBA" id="ARBA00005121"/>
    </source>
</evidence>
<dbReference type="GO" id="GO:0009236">
    <property type="term" value="P:cobalamin biosynthetic process"/>
    <property type="evidence" value="ECO:0007669"/>
    <property type="project" value="UniProtKB-UniRule"/>
</dbReference>
<feature type="region of interest" description="Disordered" evidence="15">
    <location>
        <begin position="1"/>
        <end position="20"/>
    </location>
</feature>
<dbReference type="UniPathway" id="UPA00148">
    <property type="reaction ID" value="UER00233"/>
</dbReference>
<dbReference type="PANTHER" id="PTHR12213">
    <property type="entry name" value="CORRINOID ADENOSYLTRANSFERASE"/>
    <property type="match status" value="1"/>
</dbReference>
<keyword evidence="6 14" id="KW-0808">Transferase</keyword>
<evidence type="ECO:0000256" key="2">
    <source>
        <dbReference type="ARBA" id="ARBA00007487"/>
    </source>
</evidence>
<comment type="catalytic activity">
    <reaction evidence="13 14">
        <text>2 cob(II)alamin + reduced [electron-transfer flavoprotein] + 2 ATP = 2 adenosylcob(III)alamin + 2 triphosphate + oxidized [electron-transfer flavoprotein] + 3 H(+)</text>
        <dbReference type="Rhea" id="RHEA:28671"/>
        <dbReference type="Rhea" id="RHEA-COMP:10685"/>
        <dbReference type="Rhea" id="RHEA-COMP:10686"/>
        <dbReference type="ChEBI" id="CHEBI:15378"/>
        <dbReference type="ChEBI" id="CHEBI:16304"/>
        <dbReference type="ChEBI" id="CHEBI:18036"/>
        <dbReference type="ChEBI" id="CHEBI:18408"/>
        <dbReference type="ChEBI" id="CHEBI:30616"/>
        <dbReference type="ChEBI" id="CHEBI:57692"/>
        <dbReference type="ChEBI" id="CHEBI:58307"/>
        <dbReference type="EC" id="2.5.1.17"/>
    </reaction>
</comment>
<keyword evidence="18" id="KW-1185">Reference proteome</keyword>
<evidence type="ECO:0000256" key="14">
    <source>
        <dbReference type="RuleBase" id="RU366026"/>
    </source>
</evidence>
<reference evidence="17 18" key="1">
    <citation type="submission" date="2016-10" db="EMBL/GenBank/DDBJ databases">
        <authorList>
            <person name="de Groot N.N."/>
        </authorList>
    </citation>
    <scope>NUCLEOTIDE SEQUENCE [LARGE SCALE GENOMIC DNA]</scope>
    <source>
        <strain evidence="17 18">DSM 20117</strain>
    </source>
</reference>
<evidence type="ECO:0000256" key="7">
    <source>
        <dbReference type="ARBA" id="ARBA00022741"/>
    </source>
</evidence>
<evidence type="ECO:0000256" key="15">
    <source>
        <dbReference type="SAM" id="MobiDB-lite"/>
    </source>
</evidence>
<dbReference type="RefSeq" id="WP_074700732.1">
    <property type="nucleotide sequence ID" value="NZ_CP018863.1"/>
</dbReference>
<dbReference type="EC" id="2.5.1.17" evidence="3 14"/>
<dbReference type="NCBIfam" id="TIGR00636">
    <property type="entry name" value="PduO_Nterm"/>
    <property type="match status" value="1"/>
</dbReference>
<evidence type="ECO:0000256" key="13">
    <source>
        <dbReference type="ARBA" id="ARBA00048692"/>
    </source>
</evidence>
<dbReference type="AlphaFoldDB" id="A0A1H1DLL6"/>
<comment type="catalytic activity">
    <reaction evidence="12 14">
        <text>2 cob(II)yrinate a,c diamide + reduced [electron-transfer flavoprotein] + 2 ATP = 2 adenosylcob(III)yrinate a,c-diamide + 2 triphosphate + oxidized [electron-transfer flavoprotein] + 3 H(+)</text>
        <dbReference type="Rhea" id="RHEA:11528"/>
        <dbReference type="Rhea" id="RHEA-COMP:10685"/>
        <dbReference type="Rhea" id="RHEA-COMP:10686"/>
        <dbReference type="ChEBI" id="CHEBI:15378"/>
        <dbReference type="ChEBI" id="CHEBI:18036"/>
        <dbReference type="ChEBI" id="CHEBI:30616"/>
        <dbReference type="ChEBI" id="CHEBI:57692"/>
        <dbReference type="ChEBI" id="CHEBI:58307"/>
        <dbReference type="ChEBI" id="CHEBI:58503"/>
        <dbReference type="ChEBI" id="CHEBI:58537"/>
        <dbReference type="EC" id="2.5.1.17"/>
    </reaction>
</comment>
<name>A0A1H1DLL6_9MICC</name>
<dbReference type="Proteomes" id="UP000181917">
    <property type="component" value="Unassembled WGS sequence"/>
</dbReference>
<evidence type="ECO:0000256" key="9">
    <source>
        <dbReference type="ARBA" id="ARBA00031529"/>
    </source>
</evidence>
<evidence type="ECO:0000256" key="11">
    <source>
        <dbReference type="ARBA" id="ARBA00033354"/>
    </source>
</evidence>
<evidence type="ECO:0000256" key="6">
    <source>
        <dbReference type="ARBA" id="ARBA00022679"/>
    </source>
</evidence>
<dbReference type="KEGG" id="acry:AC20117_04895"/>
<protein>
    <recommendedName>
        <fullName evidence="4 14">Corrinoid adenosyltransferase</fullName>
        <ecNumber evidence="3 14">2.5.1.17</ecNumber>
    </recommendedName>
    <alternativeName>
        <fullName evidence="9 14">Cob(II)alamin adenosyltransferase</fullName>
    </alternativeName>
    <alternativeName>
        <fullName evidence="11 14">Cob(II)yrinic acid a,c-diamide adenosyltransferase</fullName>
    </alternativeName>
    <alternativeName>
        <fullName evidence="10 14">Cobinamide/cobalamin adenosyltransferase</fullName>
    </alternativeName>
</protein>
<evidence type="ECO:0000256" key="5">
    <source>
        <dbReference type="ARBA" id="ARBA00022573"/>
    </source>
</evidence>
<dbReference type="EMBL" id="FNKH01000002">
    <property type="protein sequence ID" value="SDQ77343.1"/>
    <property type="molecule type" value="Genomic_DNA"/>
</dbReference>
<dbReference type="PANTHER" id="PTHR12213:SF0">
    <property type="entry name" value="CORRINOID ADENOSYLTRANSFERASE MMAB"/>
    <property type="match status" value="1"/>
</dbReference>
<feature type="domain" description="Cobalamin adenosyltransferase-like" evidence="16">
    <location>
        <begin position="6"/>
        <end position="170"/>
    </location>
</feature>
<evidence type="ECO:0000256" key="12">
    <source>
        <dbReference type="ARBA" id="ARBA00048555"/>
    </source>
</evidence>
<evidence type="ECO:0000256" key="10">
    <source>
        <dbReference type="ARBA" id="ARBA00033334"/>
    </source>
</evidence>
<evidence type="ECO:0000256" key="3">
    <source>
        <dbReference type="ARBA" id="ARBA00012454"/>
    </source>
</evidence>
<dbReference type="GO" id="GO:0008817">
    <property type="term" value="F:corrinoid adenosyltransferase activity"/>
    <property type="evidence" value="ECO:0007669"/>
    <property type="project" value="UniProtKB-UniRule"/>
</dbReference>
<dbReference type="InterPro" id="IPR029499">
    <property type="entry name" value="PduO-typ"/>
</dbReference>
<dbReference type="InterPro" id="IPR036451">
    <property type="entry name" value="CblAdoTrfase-like_sf"/>
</dbReference>
<dbReference type="Pfam" id="PF01923">
    <property type="entry name" value="Cob_adeno_trans"/>
    <property type="match status" value="1"/>
</dbReference>
<dbReference type="InterPro" id="IPR016030">
    <property type="entry name" value="CblAdoTrfase-like"/>
</dbReference>
<evidence type="ECO:0000259" key="16">
    <source>
        <dbReference type="Pfam" id="PF01923"/>
    </source>
</evidence>
<evidence type="ECO:0000313" key="18">
    <source>
        <dbReference type="Proteomes" id="UP000181917"/>
    </source>
</evidence>
<dbReference type="OrthoDB" id="9778896at2"/>
<dbReference type="STRING" id="37928.SAMN04489742_2506"/>
<gene>
    <name evidence="17" type="ORF">SAMN04489742_2506</name>
</gene>
<comment type="similarity">
    <text evidence="2 14">Belongs to the Cob(I)alamin adenosyltransferase family.</text>
</comment>
<dbReference type="Gene3D" id="1.20.1200.10">
    <property type="entry name" value="Cobalamin adenosyltransferase-like"/>
    <property type="match status" value="1"/>
</dbReference>
<evidence type="ECO:0000256" key="8">
    <source>
        <dbReference type="ARBA" id="ARBA00022840"/>
    </source>
</evidence>
<evidence type="ECO:0000256" key="4">
    <source>
        <dbReference type="ARBA" id="ARBA00020963"/>
    </source>
</evidence>
<evidence type="ECO:0000313" key="17">
    <source>
        <dbReference type="EMBL" id="SDQ77343.1"/>
    </source>
</evidence>
<keyword evidence="7 14" id="KW-0547">Nucleotide-binding</keyword>
<accession>A0A1H1DLL6</accession>
<sequence length="202" mass="21459">MNELGYTHSGDSGQTDFGGHGTIPKTDVRVVAYAECDAANASIAVTLAGGALPPQLVATLVSVQNDLFDLATDLSIPFNSPTPAKARIIPGHTERIERAIEHFEQEAGDLSGMLLPGGTLAGALLYQARSVVRRAEVAIWRAVEEHPDTVNIECARYMNRVSGLLFVMARGANAEHGDVLWVPESSVSMPAEPVEETGGESH</sequence>
<dbReference type="GO" id="GO:0005524">
    <property type="term" value="F:ATP binding"/>
    <property type="evidence" value="ECO:0007669"/>
    <property type="project" value="UniProtKB-UniRule"/>
</dbReference>
<dbReference type="SUPFAM" id="SSF89028">
    <property type="entry name" value="Cobalamin adenosyltransferase-like"/>
    <property type="match status" value="1"/>
</dbReference>